<gene>
    <name evidence="2" type="ORF">GRI38_05440</name>
</gene>
<name>A0A844ZID0_9SPHN</name>
<comment type="caution">
    <text evidence="2">The sequence shown here is derived from an EMBL/GenBank/DDBJ whole genome shotgun (WGS) entry which is preliminary data.</text>
</comment>
<reference evidence="2 3" key="1">
    <citation type="submission" date="2019-12" db="EMBL/GenBank/DDBJ databases">
        <title>Genomic-based taxomic classification of the family Erythrobacteraceae.</title>
        <authorList>
            <person name="Xu L."/>
        </authorList>
    </citation>
    <scope>NUCLEOTIDE SEQUENCE [LARGE SCALE GENOMIC DNA]</scope>
    <source>
        <strain evidence="2 3">MCCC 1A09962</strain>
    </source>
</reference>
<dbReference type="PROSITE" id="PS51257">
    <property type="entry name" value="PROKAR_LIPOPROTEIN"/>
    <property type="match status" value="1"/>
</dbReference>
<evidence type="ECO:0008006" key="4">
    <source>
        <dbReference type="Google" id="ProtNLM"/>
    </source>
</evidence>
<keyword evidence="1" id="KW-0732">Signal</keyword>
<sequence length="186" mass="20480">MLRVSNLQFAALLGAATLALGGCASSTPYQSAQSTGNEYGYSSEQLASDRYRVMFEGNDFTSRETVENYLLYRAAELTRRNGYSNFTLLNDNTQRELDVDTVPTTTFAGAYPGWGPTWYYGTGFGTAYDPFLGSTYPAQRIQTSDQYRASATIRMYNGMNTNASGPTFDASDVLARLGDNVEMPEM</sequence>
<proteinExistence type="predicted"/>
<dbReference type="RefSeq" id="WP_160681872.1">
    <property type="nucleotide sequence ID" value="NZ_WTYW01000001.1"/>
</dbReference>
<dbReference type="Proteomes" id="UP000433104">
    <property type="component" value="Unassembled WGS sequence"/>
</dbReference>
<organism evidence="2 3">
    <name type="scientific">Parapontixanthobacter aurantiacus</name>
    <dbReference type="NCBI Taxonomy" id="1463599"/>
    <lineage>
        <taxon>Bacteria</taxon>
        <taxon>Pseudomonadati</taxon>
        <taxon>Pseudomonadota</taxon>
        <taxon>Alphaproteobacteria</taxon>
        <taxon>Sphingomonadales</taxon>
        <taxon>Erythrobacteraceae</taxon>
        <taxon>Parapontixanthobacter</taxon>
    </lineage>
</organism>
<feature type="chain" id="PRO_5032435530" description="DUF4136 domain-containing protein" evidence="1">
    <location>
        <begin position="22"/>
        <end position="186"/>
    </location>
</feature>
<keyword evidence="3" id="KW-1185">Reference proteome</keyword>
<dbReference type="EMBL" id="WTYW01000001">
    <property type="protein sequence ID" value="MXO85469.1"/>
    <property type="molecule type" value="Genomic_DNA"/>
</dbReference>
<evidence type="ECO:0000313" key="3">
    <source>
        <dbReference type="Proteomes" id="UP000433104"/>
    </source>
</evidence>
<feature type="signal peptide" evidence="1">
    <location>
        <begin position="1"/>
        <end position="21"/>
    </location>
</feature>
<dbReference type="AlphaFoldDB" id="A0A844ZID0"/>
<accession>A0A844ZID0</accession>
<evidence type="ECO:0000256" key="1">
    <source>
        <dbReference type="SAM" id="SignalP"/>
    </source>
</evidence>
<dbReference type="NCBIfam" id="NF047637">
    <property type="entry name" value="lipo_CC0125"/>
    <property type="match status" value="1"/>
</dbReference>
<protein>
    <recommendedName>
        <fullName evidence="4">DUF4136 domain-containing protein</fullName>
    </recommendedName>
</protein>
<evidence type="ECO:0000313" key="2">
    <source>
        <dbReference type="EMBL" id="MXO85469.1"/>
    </source>
</evidence>
<dbReference type="OrthoDB" id="7172943at2"/>